<evidence type="ECO:0000313" key="13">
    <source>
        <dbReference type="EMBL" id="CAK1591426.1"/>
    </source>
</evidence>
<dbReference type="InterPro" id="IPR012934">
    <property type="entry name" value="Znf_AD"/>
</dbReference>
<evidence type="ECO:0000256" key="9">
    <source>
        <dbReference type="PROSITE-ProRule" id="PRU01263"/>
    </source>
</evidence>
<comment type="caution">
    <text evidence="13">The sequence shown here is derived from an EMBL/GenBank/DDBJ whole genome shotgun (WGS) entry which is preliminary data.</text>
</comment>
<feature type="domain" description="C2H2-type" evidence="11">
    <location>
        <begin position="524"/>
        <end position="551"/>
    </location>
</feature>
<accession>A0AAV1L837</accession>
<dbReference type="PROSITE" id="PS51915">
    <property type="entry name" value="ZAD"/>
    <property type="match status" value="1"/>
</dbReference>
<name>A0AAV1L837_9NEOP</name>
<dbReference type="Pfam" id="PF00096">
    <property type="entry name" value="zf-C2H2"/>
    <property type="match status" value="1"/>
</dbReference>
<evidence type="ECO:0000256" key="1">
    <source>
        <dbReference type="ARBA" id="ARBA00004123"/>
    </source>
</evidence>
<comment type="subcellular location">
    <subcellularLocation>
        <location evidence="1">Nucleus</location>
    </subcellularLocation>
</comment>
<evidence type="ECO:0000256" key="8">
    <source>
        <dbReference type="PROSITE-ProRule" id="PRU00042"/>
    </source>
</evidence>
<dbReference type="SMART" id="SM00355">
    <property type="entry name" value="ZnF_C2H2"/>
    <property type="match status" value="10"/>
</dbReference>
<dbReference type="PANTHER" id="PTHR16515:SF49">
    <property type="entry name" value="GASTRULA ZINC FINGER PROTEIN XLCGF49.1-LIKE-RELATED"/>
    <property type="match status" value="1"/>
</dbReference>
<feature type="binding site" evidence="9">
    <location>
        <position position="10"/>
    </location>
    <ligand>
        <name>Zn(2+)</name>
        <dbReference type="ChEBI" id="CHEBI:29105"/>
    </ligand>
</feature>
<dbReference type="InterPro" id="IPR013087">
    <property type="entry name" value="Znf_C2H2_type"/>
</dbReference>
<keyword evidence="7" id="KW-0539">Nucleus</keyword>
<feature type="domain" description="C2H2-type" evidence="11">
    <location>
        <begin position="441"/>
        <end position="464"/>
    </location>
</feature>
<feature type="region of interest" description="Disordered" evidence="10">
    <location>
        <begin position="766"/>
        <end position="788"/>
    </location>
</feature>
<gene>
    <name evidence="13" type="ORF">PARMNEM_LOCUS11674</name>
</gene>
<keyword evidence="4 8" id="KW-0863">Zinc-finger</keyword>
<dbReference type="InterPro" id="IPR050331">
    <property type="entry name" value="Zinc_finger"/>
</dbReference>
<dbReference type="GO" id="GO:0008270">
    <property type="term" value="F:zinc ion binding"/>
    <property type="evidence" value="ECO:0007669"/>
    <property type="project" value="UniProtKB-UniRule"/>
</dbReference>
<dbReference type="GO" id="GO:0010468">
    <property type="term" value="P:regulation of gene expression"/>
    <property type="evidence" value="ECO:0007669"/>
    <property type="project" value="TreeGrafter"/>
</dbReference>
<evidence type="ECO:0000313" key="14">
    <source>
        <dbReference type="Proteomes" id="UP001314205"/>
    </source>
</evidence>
<evidence type="ECO:0000256" key="6">
    <source>
        <dbReference type="ARBA" id="ARBA00023125"/>
    </source>
</evidence>
<evidence type="ECO:0000256" key="7">
    <source>
        <dbReference type="ARBA" id="ARBA00023242"/>
    </source>
</evidence>
<keyword evidence="14" id="KW-1185">Reference proteome</keyword>
<dbReference type="SMART" id="SM00868">
    <property type="entry name" value="zf-AD"/>
    <property type="match status" value="1"/>
</dbReference>
<keyword evidence="6" id="KW-0238">DNA-binding</keyword>
<feature type="domain" description="C2H2-type" evidence="11">
    <location>
        <begin position="550"/>
        <end position="578"/>
    </location>
</feature>
<dbReference type="GO" id="GO:0005634">
    <property type="term" value="C:nucleus"/>
    <property type="evidence" value="ECO:0007669"/>
    <property type="project" value="UniProtKB-SubCell"/>
</dbReference>
<evidence type="ECO:0000259" key="12">
    <source>
        <dbReference type="PROSITE" id="PS51915"/>
    </source>
</evidence>
<dbReference type="Gene3D" id="3.30.160.60">
    <property type="entry name" value="Classic Zinc Finger"/>
    <property type="match status" value="5"/>
</dbReference>
<reference evidence="13 14" key="1">
    <citation type="submission" date="2023-11" db="EMBL/GenBank/DDBJ databases">
        <authorList>
            <person name="Hedman E."/>
            <person name="Englund M."/>
            <person name="Stromberg M."/>
            <person name="Nyberg Akerstrom W."/>
            <person name="Nylinder S."/>
            <person name="Jareborg N."/>
            <person name="Kallberg Y."/>
            <person name="Kronander E."/>
        </authorList>
    </citation>
    <scope>NUCLEOTIDE SEQUENCE [LARGE SCALE GENOMIC DNA]</scope>
</reference>
<evidence type="ECO:0000256" key="2">
    <source>
        <dbReference type="ARBA" id="ARBA00022723"/>
    </source>
</evidence>
<feature type="binding site" evidence="9">
    <location>
        <position position="51"/>
    </location>
    <ligand>
        <name>Zn(2+)</name>
        <dbReference type="ChEBI" id="CHEBI:29105"/>
    </ligand>
</feature>
<dbReference type="PROSITE" id="PS00028">
    <property type="entry name" value="ZINC_FINGER_C2H2_1"/>
    <property type="match status" value="6"/>
</dbReference>
<sequence>MSDLKICRICLRIGTKMYKYDQYQLKWCYEDITVTKIDEQDKLPHYFCFECATLLYKYHKFKQKCYKGQAALKTLLLKGPITYNAVNNYNCKSENLQSALGIITVNNRVKTYLINDGQNKIIQRKVSKGNDDGDVGVSVSAEDLTKTQNAEAELEVRSVKILVKNESSAIKVTTDNALLSTDNVEDDLDYVVDTDNNYKSLTAVFIPEKDLVIKTEEDNIENTELDDNIIDKTNKKVIKEKLSQEKLKKTSNKRGLRKYDFPVAVDTSSVTKTTDKNINLGIKSDEISIKTESNAMVSVASDVLSVMDDSVNNTDCDSVNNESLTTPELIPENNVSIKSKNSNIDHLDLAVTEWMQNNSKKKPIREKLKRSVSNEKHLGKRKHRKIENSRNVQEEKKYKFTAKSKKVLDPSKWRKISLSEEEALKEFEKRARDPKYVQATYHCKDCYKFFSREDIMTRHLKLRHNPSIGPFECRFCHIRFKLKCHLRKHTPMHYTKYECLVCNLVVSIESTALMHEEAHLGVTRTCNHCGEQFRHLSTFYTHLRTHRSKFVCTLCGASFVSDAGLHQHKRVKHVDDAEQSKSPQDAATYCDRCQIKFETAKAYAEHLKSSALHADVEKADNEEVPTSKKRYRRLRYGRTTKRKPTTCHQCGKHFDSQTLYMTHHLEEHPGTSFCPPNERHICEICGASLAPGSIAMHQNIHTREKLHSCGTCGRDFHSSAGLKRHLVTHTGEKPFECPLCDKRFTQSNSMKLHYRTFHLKQPYPKRTRNKKKEEIQEVVPMETEEESY</sequence>
<dbReference type="AlphaFoldDB" id="A0AAV1L837"/>
<feature type="domain" description="C2H2-type" evidence="11">
    <location>
        <begin position="735"/>
        <end position="763"/>
    </location>
</feature>
<dbReference type="SUPFAM" id="SSF57667">
    <property type="entry name" value="beta-beta-alpha zinc fingers"/>
    <property type="match status" value="4"/>
</dbReference>
<evidence type="ECO:0000256" key="10">
    <source>
        <dbReference type="SAM" id="MobiDB-lite"/>
    </source>
</evidence>
<feature type="binding site" evidence="9">
    <location>
        <position position="7"/>
    </location>
    <ligand>
        <name>Zn(2+)</name>
        <dbReference type="ChEBI" id="CHEBI:29105"/>
    </ligand>
</feature>
<feature type="domain" description="C2H2-type" evidence="11">
    <location>
        <begin position="707"/>
        <end position="734"/>
    </location>
</feature>
<dbReference type="PROSITE" id="PS50157">
    <property type="entry name" value="ZINC_FINGER_C2H2_2"/>
    <property type="match status" value="7"/>
</dbReference>
<proteinExistence type="predicted"/>
<feature type="domain" description="C2H2-type" evidence="11">
    <location>
        <begin position="471"/>
        <end position="498"/>
    </location>
</feature>
<protein>
    <submittedName>
        <fullName evidence="13">Uncharacterized protein</fullName>
    </submittedName>
</protein>
<feature type="domain" description="ZAD" evidence="12">
    <location>
        <begin position="5"/>
        <end position="75"/>
    </location>
</feature>
<keyword evidence="2 9" id="KW-0479">Metal-binding</keyword>
<evidence type="ECO:0000256" key="4">
    <source>
        <dbReference type="ARBA" id="ARBA00022771"/>
    </source>
</evidence>
<dbReference type="InterPro" id="IPR036236">
    <property type="entry name" value="Znf_C2H2_sf"/>
</dbReference>
<keyword evidence="5 9" id="KW-0862">Zinc</keyword>
<evidence type="ECO:0000256" key="5">
    <source>
        <dbReference type="ARBA" id="ARBA00022833"/>
    </source>
</evidence>
<evidence type="ECO:0000256" key="3">
    <source>
        <dbReference type="ARBA" id="ARBA00022737"/>
    </source>
</evidence>
<dbReference type="Pfam" id="PF07776">
    <property type="entry name" value="zf-AD"/>
    <property type="match status" value="1"/>
</dbReference>
<dbReference type="PANTHER" id="PTHR16515">
    <property type="entry name" value="PR DOMAIN ZINC FINGER PROTEIN"/>
    <property type="match status" value="1"/>
</dbReference>
<dbReference type="EMBL" id="CAVLGL010000086">
    <property type="protein sequence ID" value="CAK1591426.1"/>
    <property type="molecule type" value="Genomic_DNA"/>
</dbReference>
<organism evidence="13 14">
    <name type="scientific">Parnassius mnemosyne</name>
    <name type="common">clouded apollo</name>
    <dbReference type="NCBI Taxonomy" id="213953"/>
    <lineage>
        <taxon>Eukaryota</taxon>
        <taxon>Metazoa</taxon>
        <taxon>Ecdysozoa</taxon>
        <taxon>Arthropoda</taxon>
        <taxon>Hexapoda</taxon>
        <taxon>Insecta</taxon>
        <taxon>Pterygota</taxon>
        <taxon>Neoptera</taxon>
        <taxon>Endopterygota</taxon>
        <taxon>Lepidoptera</taxon>
        <taxon>Glossata</taxon>
        <taxon>Ditrysia</taxon>
        <taxon>Papilionoidea</taxon>
        <taxon>Papilionidae</taxon>
        <taxon>Parnassiinae</taxon>
        <taxon>Parnassini</taxon>
        <taxon>Parnassius</taxon>
        <taxon>Driopa</taxon>
    </lineage>
</organism>
<feature type="binding site" evidence="9">
    <location>
        <position position="48"/>
    </location>
    <ligand>
        <name>Zn(2+)</name>
        <dbReference type="ChEBI" id="CHEBI:29105"/>
    </ligand>
</feature>
<dbReference type="SUPFAM" id="SSF57716">
    <property type="entry name" value="Glucocorticoid receptor-like (DNA-binding domain)"/>
    <property type="match status" value="1"/>
</dbReference>
<feature type="domain" description="C2H2-type" evidence="11">
    <location>
        <begin position="645"/>
        <end position="673"/>
    </location>
</feature>
<evidence type="ECO:0000259" key="11">
    <source>
        <dbReference type="PROSITE" id="PS50157"/>
    </source>
</evidence>
<dbReference type="FunFam" id="3.30.160.60:FF:000100">
    <property type="entry name" value="Zinc finger 45-like"/>
    <property type="match status" value="1"/>
</dbReference>
<dbReference type="Proteomes" id="UP001314205">
    <property type="component" value="Unassembled WGS sequence"/>
</dbReference>
<keyword evidence="3" id="KW-0677">Repeat</keyword>
<dbReference type="GO" id="GO:0003677">
    <property type="term" value="F:DNA binding"/>
    <property type="evidence" value="ECO:0007669"/>
    <property type="project" value="UniProtKB-KW"/>
</dbReference>